<feature type="compositionally biased region" description="Basic and acidic residues" evidence="7">
    <location>
        <begin position="211"/>
        <end position="226"/>
    </location>
</feature>
<evidence type="ECO:0000256" key="7">
    <source>
        <dbReference type="SAM" id="MobiDB-lite"/>
    </source>
</evidence>
<dbReference type="InterPro" id="IPR009056">
    <property type="entry name" value="Cyt_c-like_dom"/>
</dbReference>
<dbReference type="PANTHER" id="PTHR11961">
    <property type="entry name" value="CYTOCHROME C"/>
    <property type="match status" value="1"/>
</dbReference>
<keyword evidence="8" id="KW-1133">Transmembrane helix</keyword>
<protein>
    <submittedName>
        <fullName evidence="10">Cytochrome c family protein</fullName>
    </submittedName>
</protein>
<comment type="caution">
    <text evidence="10">The sequence shown here is derived from an EMBL/GenBank/DDBJ whole genome shotgun (WGS) entry which is preliminary data.</text>
</comment>
<feature type="domain" description="Cytochrome c" evidence="9">
    <location>
        <begin position="66"/>
        <end position="166"/>
    </location>
</feature>
<keyword evidence="8" id="KW-0812">Transmembrane</keyword>
<name>A0ABU3N7F4_9SPHN</name>
<feature type="compositionally biased region" description="Low complexity" evidence="7">
    <location>
        <begin position="174"/>
        <end position="195"/>
    </location>
</feature>
<dbReference type="PROSITE" id="PS51007">
    <property type="entry name" value="CYTC"/>
    <property type="match status" value="1"/>
</dbReference>
<evidence type="ECO:0000256" key="5">
    <source>
        <dbReference type="ARBA" id="ARBA00023004"/>
    </source>
</evidence>
<keyword evidence="8" id="KW-0472">Membrane</keyword>
<dbReference type="Pfam" id="PF00034">
    <property type="entry name" value="Cytochrom_C"/>
    <property type="match status" value="1"/>
</dbReference>
<keyword evidence="2 6" id="KW-0349">Heme</keyword>
<evidence type="ECO:0000259" key="9">
    <source>
        <dbReference type="PROSITE" id="PS51007"/>
    </source>
</evidence>
<evidence type="ECO:0000313" key="10">
    <source>
        <dbReference type="EMBL" id="MDT8760328.1"/>
    </source>
</evidence>
<proteinExistence type="predicted"/>
<dbReference type="Gene3D" id="1.10.760.10">
    <property type="entry name" value="Cytochrome c-like domain"/>
    <property type="match status" value="1"/>
</dbReference>
<dbReference type="SUPFAM" id="SSF46626">
    <property type="entry name" value="Cytochrome c"/>
    <property type="match status" value="1"/>
</dbReference>
<keyword evidence="4" id="KW-0249">Electron transport</keyword>
<dbReference type="InterPro" id="IPR036909">
    <property type="entry name" value="Cyt_c-like_dom_sf"/>
</dbReference>
<gene>
    <name evidence="10" type="ORF">MZO42_16625</name>
</gene>
<feature type="transmembrane region" description="Helical" evidence="8">
    <location>
        <begin position="12"/>
        <end position="30"/>
    </location>
</feature>
<evidence type="ECO:0000256" key="2">
    <source>
        <dbReference type="ARBA" id="ARBA00022617"/>
    </source>
</evidence>
<evidence type="ECO:0000256" key="1">
    <source>
        <dbReference type="ARBA" id="ARBA00022448"/>
    </source>
</evidence>
<reference evidence="10" key="1">
    <citation type="submission" date="2022-04" db="EMBL/GenBank/DDBJ databases">
        <title>Tomato heritable bacteria conferring resistance against bacterial wilt.</title>
        <authorList>
            <person name="Yin J."/>
        </authorList>
    </citation>
    <scope>NUCLEOTIDE SEQUENCE</scope>
    <source>
        <strain evidence="10">Cra20</strain>
    </source>
</reference>
<feature type="region of interest" description="Disordered" evidence="7">
    <location>
        <begin position="174"/>
        <end position="232"/>
    </location>
</feature>
<keyword evidence="5 6" id="KW-0408">Iron</keyword>
<evidence type="ECO:0000256" key="6">
    <source>
        <dbReference type="PROSITE-ProRule" id="PRU00433"/>
    </source>
</evidence>
<dbReference type="InterPro" id="IPR002327">
    <property type="entry name" value="Cyt_c_1A/1B"/>
</dbReference>
<evidence type="ECO:0000256" key="8">
    <source>
        <dbReference type="SAM" id="Phobius"/>
    </source>
</evidence>
<sequence length="232" mass="23454">MNDRFNTVAGWALAGGIAALGLSIVSGMVFHSERPEKMGYAIEGVEATGEGGAAAAEPIAVRLAKADPAKGADVFKQCTACHTINQGGASGIGPNLYGTVGKPHGHLPGFAYSDALKAVPGTWTFDALDAWLTSPRKYAPGTKMTFAGIANPQDRANVIAYLNSQGSNLPLPAAPAAGEEPAADNAAQANVAEGADPAEVSNQATPAEGTPAKDPKAAVVAEEKAGLPKSNH</sequence>
<evidence type="ECO:0000256" key="3">
    <source>
        <dbReference type="ARBA" id="ARBA00022723"/>
    </source>
</evidence>
<keyword evidence="1" id="KW-0813">Transport</keyword>
<keyword evidence="3 6" id="KW-0479">Metal-binding</keyword>
<dbReference type="EMBL" id="JALMLT010000004">
    <property type="protein sequence ID" value="MDT8760328.1"/>
    <property type="molecule type" value="Genomic_DNA"/>
</dbReference>
<evidence type="ECO:0000256" key="4">
    <source>
        <dbReference type="ARBA" id="ARBA00022982"/>
    </source>
</evidence>
<dbReference type="PRINTS" id="PR00604">
    <property type="entry name" value="CYTCHRMECIAB"/>
</dbReference>
<accession>A0ABU3N7F4</accession>
<organism evidence="10">
    <name type="scientific">Sphingomonas psychrotolerans</name>
    <dbReference type="NCBI Taxonomy" id="1327635"/>
    <lineage>
        <taxon>Bacteria</taxon>
        <taxon>Pseudomonadati</taxon>
        <taxon>Pseudomonadota</taxon>
        <taxon>Alphaproteobacteria</taxon>
        <taxon>Sphingomonadales</taxon>
        <taxon>Sphingomonadaceae</taxon>
        <taxon>Sphingomonas</taxon>
    </lineage>
</organism>